<dbReference type="PANTHER" id="PTHR10982">
    <property type="entry name" value="MALONYL COA-ACYL CARRIER PROTEIN TRANSACYLASE"/>
    <property type="match status" value="1"/>
</dbReference>
<dbReference type="AlphaFoldDB" id="A0A9W8HTW8"/>
<name>A0A9W8HTW8_9FUNG</name>
<dbReference type="EMBL" id="JANBUO010000671">
    <property type="protein sequence ID" value="KAJ2802374.1"/>
    <property type="molecule type" value="Genomic_DNA"/>
</dbReference>
<proteinExistence type="predicted"/>
<evidence type="ECO:0000313" key="3">
    <source>
        <dbReference type="Proteomes" id="UP001140094"/>
    </source>
</evidence>
<reference evidence="2" key="1">
    <citation type="submission" date="2022-07" db="EMBL/GenBank/DDBJ databases">
        <title>Phylogenomic reconstructions and comparative analyses of Kickxellomycotina fungi.</title>
        <authorList>
            <person name="Reynolds N.K."/>
            <person name="Stajich J.E."/>
            <person name="Barry K."/>
            <person name="Grigoriev I.V."/>
            <person name="Crous P."/>
            <person name="Smith M.E."/>
        </authorList>
    </citation>
    <scope>NUCLEOTIDE SEQUENCE</scope>
    <source>
        <strain evidence="2">NRRL 1565</strain>
    </source>
</reference>
<dbReference type="PANTHER" id="PTHR10982:SF21">
    <property type="entry name" value="FATTY ACID SYNTHASE SUBUNIT BETA"/>
    <property type="match status" value="1"/>
</dbReference>
<dbReference type="GO" id="GO:0016740">
    <property type="term" value="F:transferase activity"/>
    <property type="evidence" value="ECO:0007669"/>
    <property type="project" value="UniProtKB-KW"/>
</dbReference>
<dbReference type="InterPro" id="IPR001227">
    <property type="entry name" value="Ac_transferase_dom_sf"/>
</dbReference>
<organism evidence="2 3">
    <name type="scientific">Coemansia guatemalensis</name>
    <dbReference type="NCBI Taxonomy" id="2761395"/>
    <lineage>
        <taxon>Eukaryota</taxon>
        <taxon>Fungi</taxon>
        <taxon>Fungi incertae sedis</taxon>
        <taxon>Zoopagomycota</taxon>
        <taxon>Kickxellomycotina</taxon>
        <taxon>Kickxellomycetes</taxon>
        <taxon>Kickxellales</taxon>
        <taxon>Kickxellaceae</taxon>
        <taxon>Coemansia</taxon>
    </lineage>
</organism>
<gene>
    <name evidence="2" type="ORF">H4R20_003304</name>
</gene>
<keyword evidence="1" id="KW-0808">Transferase</keyword>
<dbReference type="OrthoDB" id="5417908at2759"/>
<evidence type="ECO:0000313" key="2">
    <source>
        <dbReference type="EMBL" id="KAJ2802374.1"/>
    </source>
</evidence>
<evidence type="ECO:0000256" key="1">
    <source>
        <dbReference type="ARBA" id="ARBA00022679"/>
    </source>
</evidence>
<dbReference type="Proteomes" id="UP001140094">
    <property type="component" value="Unassembled WGS sequence"/>
</dbReference>
<dbReference type="Gene3D" id="3.40.366.10">
    <property type="entry name" value="Malonyl-Coenzyme A Acyl Carrier Protein, domain 2"/>
    <property type="match status" value="1"/>
</dbReference>
<keyword evidence="3" id="KW-1185">Reference proteome</keyword>
<sequence length="280" mass="30831">MDPNVVVSLTHGSAVVSIVTPFKLAQRLQPLVDGLSINESSAITSIELHAQLLEHCATRDQDAALVVLEAFCQKYDIPTTDIHIVVQKHNLDEDAAQLVLRAYVLLWEVAAARRCYRSSKHTPLPALFATDSLRLTAMFGGQPGSSNYLVEARWLLDVYRPLLSNYVARMAAFLKCQARDARLEPVYKKGLDVLLWLAQPESAPNTEYLVSVPVSMPLTGLVQLMQIIVLHKTLGVSPGDLVRHFNGKKTPSTSANLSFAEKQESLLLVQMTLACLLASM</sequence>
<accession>A0A9W8HTW8</accession>
<comment type="caution">
    <text evidence="2">The sequence shown here is derived from an EMBL/GenBank/DDBJ whole genome shotgun (WGS) entry which is preliminary data.</text>
</comment>
<dbReference type="InterPro" id="IPR050830">
    <property type="entry name" value="Fungal_FAS"/>
</dbReference>
<protein>
    <submittedName>
        <fullName evidence="2">Uncharacterized protein</fullName>
    </submittedName>
</protein>